<gene>
    <name evidence="1" type="ORF">S03H2_39390</name>
</gene>
<dbReference type="AlphaFoldDB" id="X1FUI3"/>
<sequence length="181" mass="20511">MKMEPSMKIPALVVIGLFAVLHGSVFAAEPRGPQPLPKDAPRLKRDMVVMMLGSSVSVRKHGVHNLPAWTGGHNRVPPQCSNGQNIFFRAFEILNDHENMRWRRLPDKDWTRRGEWNSFTKLPYWGRAPRISWEATDPEAFAELKIPAGYEKVDLIYTSDPRGDKMKVTIDGKAPPKNALI</sequence>
<accession>X1FUI3</accession>
<proteinExistence type="predicted"/>
<feature type="non-terminal residue" evidence="1">
    <location>
        <position position="181"/>
    </location>
</feature>
<protein>
    <submittedName>
        <fullName evidence="1">Uncharacterized protein</fullName>
    </submittedName>
</protein>
<name>X1FUI3_9ZZZZ</name>
<reference evidence="1" key="1">
    <citation type="journal article" date="2014" name="Front. Microbiol.">
        <title>High frequency of phylogenetically diverse reductive dehalogenase-homologous genes in deep subseafloor sedimentary metagenomes.</title>
        <authorList>
            <person name="Kawai M."/>
            <person name="Futagami T."/>
            <person name="Toyoda A."/>
            <person name="Takaki Y."/>
            <person name="Nishi S."/>
            <person name="Hori S."/>
            <person name="Arai W."/>
            <person name="Tsubouchi T."/>
            <person name="Morono Y."/>
            <person name="Uchiyama I."/>
            <person name="Ito T."/>
            <person name="Fujiyama A."/>
            <person name="Inagaki F."/>
            <person name="Takami H."/>
        </authorList>
    </citation>
    <scope>NUCLEOTIDE SEQUENCE</scope>
    <source>
        <strain evidence="1">Expedition CK06-06</strain>
    </source>
</reference>
<dbReference type="EMBL" id="BARU01024347">
    <property type="protein sequence ID" value="GAH48672.1"/>
    <property type="molecule type" value="Genomic_DNA"/>
</dbReference>
<organism evidence="1">
    <name type="scientific">marine sediment metagenome</name>
    <dbReference type="NCBI Taxonomy" id="412755"/>
    <lineage>
        <taxon>unclassified sequences</taxon>
        <taxon>metagenomes</taxon>
        <taxon>ecological metagenomes</taxon>
    </lineage>
</organism>
<evidence type="ECO:0000313" key="1">
    <source>
        <dbReference type="EMBL" id="GAH48672.1"/>
    </source>
</evidence>
<comment type="caution">
    <text evidence="1">The sequence shown here is derived from an EMBL/GenBank/DDBJ whole genome shotgun (WGS) entry which is preliminary data.</text>
</comment>